<dbReference type="NCBIfam" id="TIGR02095">
    <property type="entry name" value="glgA"/>
    <property type="match status" value="1"/>
</dbReference>
<evidence type="ECO:0000256" key="8">
    <source>
        <dbReference type="ARBA" id="ARBA00022679"/>
    </source>
</evidence>
<dbReference type="InterPro" id="IPR013534">
    <property type="entry name" value="Starch_synth_cat_dom"/>
</dbReference>
<dbReference type="SUPFAM" id="SSF53756">
    <property type="entry name" value="UDP-Glycosyltransferase/glycogen phosphorylase"/>
    <property type="match status" value="1"/>
</dbReference>
<evidence type="ECO:0000256" key="1">
    <source>
        <dbReference type="ARBA" id="ARBA00001478"/>
    </source>
</evidence>
<dbReference type="GO" id="GO:0005829">
    <property type="term" value="C:cytosol"/>
    <property type="evidence" value="ECO:0007669"/>
    <property type="project" value="TreeGrafter"/>
</dbReference>
<feature type="domain" description="Starch synthase catalytic" evidence="13">
    <location>
        <begin position="2"/>
        <end position="241"/>
    </location>
</feature>
<dbReference type="Pfam" id="PF00534">
    <property type="entry name" value="Glycos_transf_1"/>
    <property type="match status" value="1"/>
</dbReference>
<dbReference type="GO" id="GO:0005978">
    <property type="term" value="P:glycogen biosynthetic process"/>
    <property type="evidence" value="ECO:0007669"/>
    <property type="project" value="UniProtKB-UniRule"/>
</dbReference>
<dbReference type="PANTHER" id="PTHR45825">
    <property type="entry name" value="GRANULE-BOUND STARCH SYNTHASE 1, CHLOROPLASTIC/AMYLOPLASTIC"/>
    <property type="match status" value="1"/>
</dbReference>
<comment type="function">
    <text evidence="2 11">Synthesizes alpha-1,4-glucan chains using ADP-glucose.</text>
</comment>
<dbReference type="Pfam" id="PF08323">
    <property type="entry name" value="Glyco_transf_5"/>
    <property type="match status" value="1"/>
</dbReference>
<comment type="similarity">
    <text evidence="4 11">Belongs to the glycosyltransferase 1 family. Bacterial/plant glycogen synthase subfamily.</text>
</comment>
<evidence type="ECO:0000259" key="13">
    <source>
        <dbReference type="Pfam" id="PF08323"/>
    </source>
</evidence>
<protein>
    <recommendedName>
        <fullName evidence="6 11">Glycogen synthase</fullName>
        <ecNumber evidence="5 11">2.4.1.21</ecNumber>
    </recommendedName>
    <alternativeName>
        <fullName evidence="10 11">Starch [bacterial glycogen] synthase</fullName>
    </alternativeName>
</protein>
<dbReference type="GO" id="GO:0009011">
    <property type="term" value="F:alpha-1,4-glucan glucosyltransferase (ADP-glucose donor) activity"/>
    <property type="evidence" value="ECO:0007669"/>
    <property type="project" value="UniProtKB-UniRule"/>
</dbReference>
<gene>
    <name evidence="11 14" type="primary">glgA</name>
    <name evidence="14" type="ORF">OUO13_10375</name>
</gene>
<evidence type="ECO:0000256" key="5">
    <source>
        <dbReference type="ARBA" id="ARBA00012588"/>
    </source>
</evidence>
<dbReference type="PANTHER" id="PTHR45825:SF11">
    <property type="entry name" value="ALPHA AMYLASE DOMAIN-CONTAINING PROTEIN"/>
    <property type="match status" value="1"/>
</dbReference>
<evidence type="ECO:0000259" key="12">
    <source>
        <dbReference type="Pfam" id="PF00534"/>
    </source>
</evidence>
<evidence type="ECO:0000256" key="2">
    <source>
        <dbReference type="ARBA" id="ARBA00002764"/>
    </source>
</evidence>
<dbReference type="AlphaFoldDB" id="A0A9X3EMU9"/>
<feature type="binding site" evidence="11">
    <location>
        <position position="15"/>
    </location>
    <ligand>
        <name>ADP-alpha-D-glucose</name>
        <dbReference type="ChEBI" id="CHEBI:57498"/>
    </ligand>
</feature>
<organism evidence="14 15">
    <name type="scientific">Parathalassolituus penaei</name>
    <dbReference type="NCBI Taxonomy" id="2997323"/>
    <lineage>
        <taxon>Bacteria</taxon>
        <taxon>Pseudomonadati</taxon>
        <taxon>Pseudomonadota</taxon>
        <taxon>Gammaproteobacteria</taxon>
        <taxon>Oceanospirillales</taxon>
        <taxon>Oceanospirillaceae</taxon>
        <taxon>Parathalassolituus</taxon>
    </lineage>
</organism>
<evidence type="ECO:0000313" key="15">
    <source>
        <dbReference type="Proteomes" id="UP001150830"/>
    </source>
</evidence>
<keyword evidence="7 11" id="KW-0328">Glycosyltransferase</keyword>
<dbReference type="EMBL" id="JAPNOA010000028">
    <property type="protein sequence ID" value="MCY0965593.1"/>
    <property type="molecule type" value="Genomic_DNA"/>
</dbReference>
<comment type="pathway">
    <text evidence="3 11">Glycan biosynthesis; glycogen biosynthesis.</text>
</comment>
<dbReference type="Gene3D" id="3.40.50.2000">
    <property type="entry name" value="Glycogen Phosphorylase B"/>
    <property type="match status" value="2"/>
</dbReference>
<keyword evidence="9 11" id="KW-0320">Glycogen biosynthesis</keyword>
<evidence type="ECO:0000256" key="11">
    <source>
        <dbReference type="HAMAP-Rule" id="MF_00484"/>
    </source>
</evidence>
<dbReference type="RefSeq" id="WP_283173807.1">
    <property type="nucleotide sequence ID" value="NZ_JAPNOA010000028.1"/>
</dbReference>
<evidence type="ECO:0000256" key="10">
    <source>
        <dbReference type="ARBA" id="ARBA00031722"/>
    </source>
</evidence>
<evidence type="ECO:0000256" key="4">
    <source>
        <dbReference type="ARBA" id="ARBA00010281"/>
    </source>
</evidence>
<evidence type="ECO:0000256" key="3">
    <source>
        <dbReference type="ARBA" id="ARBA00004964"/>
    </source>
</evidence>
<dbReference type="Proteomes" id="UP001150830">
    <property type="component" value="Unassembled WGS sequence"/>
</dbReference>
<comment type="catalytic activity">
    <reaction evidence="1 11">
        <text>[(1-&gt;4)-alpha-D-glucosyl](n) + ADP-alpha-D-glucose = [(1-&gt;4)-alpha-D-glucosyl](n+1) + ADP + H(+)</text>
        <dbReference type="Rhea" id="RHEA:18189"/>
        <dbReference type="Rhea" id="RHEA-COMP:9584"/>
        <dbReference type="Rhea" id="RHEA-COMP:9587"/>
        <dbReference type="ChEBI" id="CHEBI:15378"/>
        <dbReference type="ChEBI" id="CHEBI:15444"/>
        <dbReference type="ChEBI" id="CHEBI:57498"/>
        <dbReference type="ChEBI" id="CHEBI:456216"/>
        <dbReference type="EC" id="2.4.1.21"/>
    </reaction>
</comment>
<name>A0A9X3EMU9_9GAMM</name>
<dbReference type="NCBIfam" id="NF001899">
    <property type="entry name" value="PRK00654.1-2"/>
    <property type="match status" value="1"/>
</dbReference>
<keyword evidence="8 11" id="KW-0808">Transferase</keyword>
<evidence type="ECO:0000313" key="14">
    <source>
        <dbReference type="EMBL" id="MCY0965593.1"/>
    </source>
</evidence>
<evidence type="ECO:0000256" key="9">
    <source>
        <dbReference type="ARBA" id="ARBA00023056"/>
    </source>
</evidence>
<sequence>MKILFATSEIHPVIKTGGLADVSGGLPNAYARLGEDVRVVLPGYLSVWEKLTDVHKIAEFDVRCAFRSYRVAIKEARSTGIDVPLWIVDIPELFDRPGNPYLAADGNDWWDNGERFGLFARIAADLALDRYSIGWKADLVQANDWQTGLVPAFLSEEAVRPATIFTIHNMAYQGLFPHSLFSYLELPWHWWKTHGGVEFYGQMSMLKAGIEMSDWVTTVSPTYAREITWPQFAYGLEGVMAHKQAQGKLVGIINGIEEDVWNPATDRLIARTYSADKGRVAGKAENKKALLNHFGWHESEIDLDIPVIGMVGRLVWQKGIDLVLDLMPQILEEHNAIFVVLGSGDRQHHEALQKLAIYYPKRVLVYLGYSEALAHLVEAGSDMFLMPSRFEPCGLNQIYSLIYGTPPIVHCTGGLADTVVNATVENIDNGTATGFVFYDPSLHALKSTLLHALYLYGKKRTWQKLQKQGMTQHFGWQESARQYLKLIQ</sequence>
<evidence type="ECO:0000256" key="7">
    <source>
        <dbReference type="ARBA" id="ARBA00022676"/>
    </source>
</evidence>
<comment type="caution">
    <text evidence="14">The sequence shown here is derived from an EMBL/GenBank/DDBJ whole genome shotgun (WGS) entry which is preliminary data.</text>
</comment>
<dbReference type="CDD" id="cd03791">
    <property type="entry name" value="GT5_Glycogen_synthase_DULL1-like"/>
    <property type="match status" value="1"/>
</dbReference>
<evidence type="ECO:0000256" key="6">
    <source>
        <dbReference type="ARBA" id="ARBA00019935"/>
    </source>
</evidence>
<dbReference type="InterPro" id="IPR001296">
    <property type="entry name" value="Glyco_trans_1"/>
</dbReference>
<dbReference type="GO" id="GO:0004373">
    <property type="term" value="F:alpha-1,4-glucan glucosyltransferase (UDP-glucose donor) activity"/>
    <property type="evidence" value="ECO:0007669"/>
    <property type="project" value="InterPro"/>
</dbReference>
<dbReference type="InterPro" id="IPR011835">
    <property type="entry name" value="GS/SS"/>
</dbReference>
<accession>A0A9X3EMU9</accession>
<feature type="domain" description="Glycosyl transferase family 1" evidence="12">
    <location>
        <begin position="300"/>
        <end position="453"/>
    </location>
</feature>
<proteinExistence type="inferred from homology"/>
<dbReference type="EC" id="2.4.1.21" evidence="5 11"/>
<reference evidence="14" key="1">
    <citation type="submission" date="2022-11" db="EMBL/GenBank/DDBJ databases">
        <title>Parathalassolutuus dongxingensis gen. nov., sp. nov., a novel member of family Oceanospirillaceae isolated from a coastal shrimp pond in Guangxi, China.</title>
        <authorList>
            <person name="Chen H."/>
        </authorList>
    </citation>
    <scope>NUCLEOTIDE SEQUENCE</scope>
    <source>
        <strain evidence="14">G-43</strain>
    </source>
</reference>
<keyword evidence="15" id="KW-1185">Reference proteome</keyword>
<dbReference type="HAMAP" id="MF_00484">
    <property type="entry name" value="Glycogen_synth"/>
    <property type="match status" value="1"/>
</dbReference>